<dbReference type="OrthoDB" id="62853at2759"/>
<feature type="compositionally biased region" description="Acidic residues" evidence="1">
    <location>
        <begin position="147"/>
        <end position="158"/>
    </location>
</feature>
<gene>
    <name evidence="2" type="ORF">HMPREF1541_03350</name>
</gene>
<dbReference type="Proteomes" id="UP000030752">
    <property type="component" value="Unassembled WGS sequence"/>
</dbReference>
<dbReference type="RefSeq" id="XP_008715924.1">
    <property type="nucleotide sequence ID" value="XM_008717702.1"/>
</dbReference>
<dbReference type="InterPro" id="IPR035441">
    <property type="entry name" value="TFIIS/LEDGF_dom_sf"/>
</dbReference>
<name>W2RYL9_CYPE1</name>
<feature type="region of interest" description="Disordered" evidence="1">
    <location>
        <begin position="354"/>
        <end position="403"/>
    </location>
</feature>
<organism evidence="2 3">
    <name type="scientific">Cyphellophora europaea (strain CBS 101466)</name>
    <name type="common">Phialophora europaea</name>
    <dbReference type="NCBI Taxonomy" id="1220924"/>
    <lineage>
        <taxon>Eukaryota</taxon>
        <taxon>Fungi</taxon>
        <taxon>Dikarya</taxon>
        <taxon>Ascomycota</taxon>
        <taxon>Pezizomycotina</taxon>
        <taxon>Eurotiomycetes</taxon>
        <taxon>Chaetothyriomycetidae</taxon>
        <taxon>Chaetothyriales</taxon>
        <taxon>Cyphellophoraceae</taxon>
        <taxon>Cyphellophora</taxon>
    </lineage>
</organism>
<feature type="compositionally biased region" description="Basic and acidic residues" evidence="1">
    <location>
        <begin position="370"/>
        <end position="390"/>
    </location>
</feature>
<feature type="region of interest" description="Disordered" evidence="1">
    <location>
        <begin position="91"/>
        <end position="234"/>
    </location>
</feature>
<evidence type="ECO:0000313" key="2">
    <source>
        <dbReference type="EMBL" id="ETN41415.1"/>
    </source>
</evidence>
<feature type="compositionally biased region" description="Basic residues" evidence="1">
    <location>
        <begin position="354"/>
        <end position="369"/>
    </location>
</feature>
<evidence type="ECO:0008006" key="4">
    <source>
        <dbReference type="Google" id="ProtNLM"/>
    </source>
</evidence>
<sequence>MREKEVFFLRHKLQRGFLMPNHPPKLEDMSEMSRCLERLEDYRDLDAAIIHTTKVHKVLKGLLKLDWIPKDEEFDISSRSKSLLDRWKQRQNGPVDIGDHDNAEDTTAADTTTERAIDAPQEQPAPIAEPERAGRRRFWQTLRDIVDSESESSSDDEAEKTPNKPTKTSASGGPRRGTRSAGKSVDRPSRIVSFKSDRLRQSLPLPARPRLSTDHGSPSRDFEPPAGEEFTLPEDLPSHLRELLENDSLLQKEKNDIYLDKQGVEHSPKVPYLPFVYTLTRTGERLTVRFYRCFSTPTRQLGVCVAVGASFPEPTILGRSPGKAKNYFRPWHGSVKAFADETWEVWKRLDGPKKRRKRRKPVVGARKRARVTDKEDSLADTMDKVQREDSIMLSEEESLDDSQLRNHAEPLGQNQHQASSDDTGSLVEVQQTSSSFPRVKAEAIYPSPAGSRLAQFTPQHGEDVKGLEVDFIDETDTTVRRRAWSECNSSRKLFTQAVVARLLQSGRDVAALSVRIADLEIPLMMGDELDFQEVEDAVAHQVTLAQQSPSDAVGKIEVRLL</sequence>
<dbReference type="STRING" id="1220924.W2RYL9"/>
<accession>W2RYL9</accession>
<keyword evidence="3" id="KW-1185">Reference proteome</keyword>
<dbReference type="EMBL" id="KB822719">
    <property type="protein sequence ID" value="ETN41415.1"/>
    <property type="molecule type" value="Genomic_DNA"/>
</dbReference>
<feature type="compositionally biased region" description="Basic and acidic residues" evidence="1">
    <location>
        <begin position="184"/>
        <end position="200"/>
    </location>
</feature>
<feature type="compositionally biased region" description="Basic and acidic residues" evidence="1">
    <location>
        <begin position="211"/>
        <end position="223"/>
    </location>
</feature>
<proteinExistence type="predicted"/>
<feature type="compositionally biased region" description="Low complexity" evidence="1">
    <location>
        <begin position="118"/>
        <end position="128"/>
    </location>
</feature>
<dbReference type="InParanoid" id="W2RYL9"/>
<dbReference type="HOGENOM" id="CLU_485723_0_0_1"/>
<dbReference type="SUPFAM" id="SSF47676">
    <property type="entry name" value="Conserved domain common to transcription factors TFIIS, elongin A, CRSP70"/>
    <property type="match status" value="1"/>
</dbReference>
<reference evidence="2 3" key="1">
    <citation type="submission" date="2013-03" db="EMBL/GenBank/DDBJ databases">
        <title>The Genome Sequence of Phialophora europaea CBS 101466.</title>
        <authorList>
            <consortium name="The Broad Institute Genomics Platform"/>
            <person name="Cuomo C."/>
            <person name="de Hoog S."/>
            <person name="Gorbushina A."/>
            <person name="Walker B."/>
            <person name="Young S.K."/>
            <person name="Zeng Q."/>
            <person name="Gargeya S."/>
            <person name="Fitzgerald M."/>
            <person name="Haas B."/>
            <person name="Abouelleil A."/>
            <person name="Allen A.W."/>
            <person name="Alvarado L."/>
            <person name="Arachchi H.M."/>
            <person name="Berlin A.M."/>
            <person name="Chapman S.B."/>
            <person name="Gainer-Dewar J."/>
            <person name="Goldberg J."/>
            <person name="Griggs A."/>
            <person name="Gujja S."/>
            <person name="Hansen M."/>
            <person name="Howarth C."/>
            <person name="Imamovic A."/>
            <person name="Ireland A."/>
            <person name="Larimer J."/>
            <person name="McCowan C."/>
            <person name="Murphy C."/>
            <person name="Pearson M."/>
            <person name="Poon T.W."/>
            <person name="Priest M."/>
            <person name="Roberts A."/>
            <person name="Saif S."/>
            <person name="Shea T."/>
            <person name="Sisk P."/>
            <person name="Sykes S."/>
            <person name="Wortman J."/>
            <person name="Nusbaum C."/>
            <person name="Birren B."/>
        </authorList>
    </citation>
    <scope>NUCLEOTIDE SEQUENCE [LARGE SCALE GENOMIC DNA]</scope>
    <source>
        <strain evidence="2 3">CBS 101466</strain>
    </source>
</reference>
<protein>
    <recommendedName>
        <fullName evidence="4">TFIIS N-terminal domain-containing protein</fullName>
    </recommendedName>
</protein>
<dbReference type="GeneID" id="19970689"/>
<dbReference type="VEuPathDB" id="FungiDB:HMPREF1541_03350"/>
<evidence type="ECO:0000256" key="1">
    <source>
        <dbReference type="SAM" id="MobiDB-lite"/>
    </source>
</evidence>
<evidence type="ECO:0000313" key="3">
    <source>
        <dbReference type="Proteomes" id="UP000030752"/>
    </source>
</evidence>
<dbReference type="AlphaFoldDB" id="W2RYL9"/>